<comment type="caution">
    <text evidence="1">The sequence shown here is derived from an EMBL/GenBank/DDBJ whole genome shotgun (WGS) entry which is preliminary data.</text>
</comment>
<dbReference type="PATRIC" id="fig|742734.4.peg.1631"/>
<dbReference type="EMBL" id="ADLK01000011">
    <property type="protein sequence ID" value="KMW22298.1"/>
    <property type="molecule type" value="Genomic_DNA"/>
</dbReference>
<evidence type="ECO:0000313" key="2">
    <source>
        <dbReference type="Proteomes" id="UP000037392"/>
    </source>
</evidence>
<accession>A0A0J9CAV6</accession>
<reference evidence="1 2" key="1">
    <citation type="submission" date="2011-04" db="EMBL/GenBank/DDBJ databases">
        <title>The Genome Sequence of Clostridium citroniae WAL-19142.</title>
        <authorList>
            <consortium name="The Broad Institute Genome Sequencing Platform"/>
            <person name="Earl A."/>
            <person name="Ward D."/>
            <person name="Feldgarden M."/>
            <person name="Gevers D."/>
            <person name="Warren Y.A."/>
            <person name="Tyrrell K.L."/>
            <person name="Citron D.M."/>
            <person name="Goldstein E.J."/>
            <person name="Daigneault M."/>
            <person name="Allen-Vercoe E."/>
            <person name="Young S.K."/>
            <person name="Zeng Q."/>
            <person name="Gargeya S."/>
            <person name="Fitzgerald M."/>
            <person name="Haas B."/>
            <person name="Abouelleil A."/>
            <person name="Alvarado L."/>
            <person name="Arachchi H.M."/>
            <person name="Berlin A."/>
            <person name="Brown A."/>
            <person name="Chapman S.B."/>
            <person name="Chen Z."/>
            <person name="Dunbar C."/>
            <person name="Freedman E."/>
            <person name="Gearin G."/>
            <person name="Gellesch M."/>
            <person name="Goldberg J."/>
            <person name="Griggs A."/>
            <person name="Gujja S."/>
            <person name="Heilman E.R."/>
            <person name="Heiman D."/>
            <person name="Howarth C."/>
            <person name="Larson L."/>
            <person name="Lui A."/>
            <person name="MacDonald P.J."/>
            <person name="Mehta T."/>
            <person name="Montmayeur A."/>
            <person name="Murphy C."/>
            <person name="Neiman D."/>
            <person name="Pearson M."/>
            <person name="Priest M."/>
            <person name="Roberts A."/>
            <person name="Saif S."/>
            <person name="Shea T."/>
            <person name="Shenoy N."/>
            <person name="Sisk P."/>
            <person name="Stolte C."/>
            <person name="Sykes S."/>
            <person name="White J."/>
            <person name="Yandava C."/>
            <person name="Wortman J."/>
            <person name="Nusbaum C."/>
            <person name="Birren B."/>
        </authorList>
    </citation>
    <scope>NUCLEOTIDE SEQUENCE [LARGE SCALE GENOMIC DNA]</scope>
    <source>
        <strain evidence="1 2">WAL-19142</strain>
    </source>
</reference>
<name>A0A0J9CAV6_9FIRM</name>
<gene>
    <name evidence="1" type="ORF">HMPREF9470_01527</name>
</gene>
<organism evidence="1 2">
    <name type="scientific">[Clostridium] citroniae WAL-19142</name>
    <dbReference type="NCBI Taxonomy" id="742734"/>
    <lineage>
        <taxon>Bacteria</taxon>
        <taxon>Bacillati</taxon>
        <taxon>Bacillota</taxon>
        <taxon>Clostridia</taxon>
        <taxon>Lachnospirales</taxon>
        <taxon>Lachnospiraceae</taxon>
        <taxon>Enterocloster</taxon>
    </lineage>
</organism>
<evidence type="ECO:0000313" key="1">
    <source>
        <dbReference type="EMBL" id="KMW22298.1"/>
    </source>
</evidence>
<protein>
    <submittedName>
        <fullName evidence="1">Uncharacterized protein</fullName>
    </submittedName>
</protein>
<proteinExistence type="predicted"/>
<dbReference type="OrthoDB" id="9150337at2"/>
<dbReference type="GeneID" id="93164610"/>
<dbReference type="RefSeq" id="WP_143111271.1">
    <property type="nucleotide sequence ID" value="NZ_KQ235876.1"/>
</dbReference>
<dbReference type="AlphaFoldDB" id="A0A0J9CAV6"/>
<sequence>MERRNDLMRSKRKELESEIEQYCRIQKADDTQIIEVKHAMFDSCIIMTPPEQEPPVMHMLVMSSLSDYKRGTSIKPGNIKINMKKLIDTLPESVEAGVALAMDIPILKVCAALHIWKMIRNVMSVEITKEQAVVIMSLWKNADERHIISLEKGWDCANRMCRQTSNKEFTQERYTTILEELERIESIKVNEDGIWLCEWVAQRYRS</sequence>
<dbReference type="Proteomes" id="UP000037392">
    <property type="component" value="Unassembled WGS sequence"/>
</dbReference>